<sequence length="355" mass="40443">MSKLDNIKIPDNFDSSIEVVINKALKDKQKIKLKKKKLIIAGSSIILLGTMALNSKTTWAYIENITKQIEVLLGREENEFDKYKFEGNQTIESNGLKISLGEVMLDDRQLIISMSVDYSNFNDNLNIETLSPLYPTIIIDDLVFEGQSNSCEVEKVIGEKKGNILFKTSLLSIDTDGDGASDTPYEILDKIEGNKDYDLKIIFNEMHNYRNEEFEAIRGNWEFNTIINASNILNDTKVHKINKTFKIDENVYKGNFTIEEIRVSPVSVKIKYNYDLYTELSVNKRREPVLIAKDENNNELIHGPGTGGELIDGNLYIGDEFELKGNEKKISVIPCIYIDDNPKIFKDAIVYIDIN</sequence>
<dbReference type="Gene3D" id="2.60.40.1630">
    <property type="entry name" value="bacillus anthracis domain"/>
    <property type="match status" value="1"/>
</dbReference>
<dbReference type="RefSeq" id="WP_092925615.1">
    <property type="nucleotide sequence ID" value="NZ_FJTZ01000012.1"/>
</dbReference>
<feature type="domain" description="DUF5643" evidence="2">
    <location>
        <begin position="236"/>
        <end position="342"/>
    </location>
</feature>
<evidence type="ECO:0000259" key="1">
    <source>
        <dbReference type="Pfam" id="PF13786"/>
    </source>
</evidence>
<dbReference type="AlphaFoldDB" id="A0A2P2BRP8"/>
<accession>A0A2P2BRP8</accession>
<dbReference type="KEGG" id="rhom:FRIFI_1515"/>
<organism evidence="3 4">
    <name type="scientific">Romboutsia hominis</name>
    <dbReference type="NCBI Taxonomy" id="1507512"/>
    <lineage>
        <taxon>Bacteria</taxon>
        <taxon>Bacillati</taxon>
        <taxon>Bacillota</taxon>
        <taxon>Clostridia</taxon>
        <taxon>Peptostreptococcales</taxon>
        <taxon>Peptostreptococcaceae</taxon>
        <taxon>Romboutsia</taxon>
    </lineage>
</organism>
<dbReference type="Pfam" id="PF13786">
    <property type="entry name" value="DUF4179"/>
    <property type="match status" value="1"/>
</dbReference>
<reference evidence="3 4" key="1">
    <citation type="submission" date="2014-09" db="EMBL/GenBank/DDBJ databases">
        <authorList>
            <person name="Hornung B.V."/>
        </authorList>
    </citation>
    <scope>NUCLEOTIDE SEQUENCE [LARGE SCALE GENOMIC DNA]</scope>
    <source>
        <strain evidence="3 4">FRIFI</strain>
    </source>
</reference>
<name>A0A2P2BRP8_9FIRM</name>
<dbReference type="InterPro" id="IPR040680">
    <property type="entry name" value="DUF5643"/>
</dbReference>
<evidence type="ECO:0000313" key="4">
    <source>
        <dbReference type="Proteomes" id="UP000245695"/>
    </source>
</evidence>
<evidence type="ECO:0000259" key="2">
    <source>
        <dbReference type="Pfam" id="PF18705"/>
    </source>
</evidence>
<evidence type="ECO:0000313" key="3">
    <source>
        <dbReference type="EMBL" id="CEI73049.1"/>
    </source>
</evidence>
<evidence type="ECO:0008006" key="5">
    <source>
        <dbReference type="Google" id="ProtNLM"/>
    </source>
</evidence>
<dbReference type="InterPro" id="IPR025436">
    <property type="entry name" value="DUF4179"/>
</dbReference>
<keyword evidence="4" id="KW-1185">Reference proteome</keyword>
<gene>
    <name evidence="3" type="ORF">FRIFI_1515</name>
</gene>
<dbReference type="Proteomes" id="UP000245695">
    <property type="component" value="Chromosome 1"/>
</dbReference>
<proteinExistence type="predicted"/>
<dbReference type="EMBL" id="LN650648">
    <property type="protein sequence ID" value="CEI73049.1"/>
    <property type="molecule type" value="Genomic_DNA"/>
</dbReference>
<dbReference type="Pfam" id="PF18705">
    <property type="entry name" value="DUF5643"/>
    <property type="match status" value="1"/>
</dbReference>
<protein>
    <recommendedName>
        <fullName evidence="5">DUF4179 domain-containing protein</fullName>
    </recommendedName>
</protein>
<feature type="domain" description="DUF4179" evidence="1">
    <location>
        <begin position="32"/>
        <end position="116"/>
    </location>
</feature>